<accession>A0A8H3IEE7</accession>
<evidence type="ECO:0000256" key="1">
    <source>
        <dbReference type="SAM" id="MobiDB-lite"/>
    </source>
</evidence>
<dbReference type="AlphaFoldDB" id="A0A8H3IEE7"/>
<feature type="compositionally biased region" description="Basic residues" evidence="1">
    <location>
        <begin position="393"/>
        <end position="402"/>
    </location>
</feature>
<proteinExistence type="predicted"/>
<feature type="region of interest" description="Disordered" evidence="1">
    <location>
        <begin position="676"/>
        <end position="715"/>
    </location>
</feature>
<name>A0A8H3IEE7_9LECA</name>
<organism evidence="2 3">
    <name type="scientific">Heterodermia speciosa</name>
    <dbReference type="NCBI Taxonomy" id="116794"/>
    <lineage>
        <taxon>Eukaryota</taxon>
        <taxon>Fungi</taxon>
        <taxon>Dikarya</taxon>
        <taxon>Ascomycota</taxon>
        <taxon>Pezizomycotina</taxon>
        <taxon>Lecanoromycetes</taxon>
        <taxon>OSLEUM clade</taxon>
        <taxon>Lecanoromycetidae</taxon>
        <taxon>Caliciales</taxon>
        <taxon>Physciaceae</taxon>
        <taxon>Heterodermia</taxon>
    </lineage>
</organism>
<feature type="region of interest" description="Disordered" evidence="1">
    <location>
        <begin position="78"/>
        <end position="187"/>
    </location>
</feature>
<dbReference type="Proteomes" id="UP000664521">
    <property type="component" value="Unassembled WGS sequence"/>
</dbReference>
<feature type="region of interest" description="Disordered" evidence="1">
    <location>
        <begin position="552"/>
        <end position="607"/>
    </location>
</feature>
<sequence>MPGKELSEAVSVENTPPFALLKSHKAFPRREAPLFRSATSVNTSLVQRPEPEQTSLAKSAEIESWIPEPDVIHLTLSHSLPLTPPENSPEEEGTSWIDGPLPDDNKVTTRSISSGINTPVIQRSPPTPETTPPRANQQPPALLPLADEQTQSIGTRTDSFKTAREDVSSDEDRRQIDSPSMQPSRRKWFRQSAHAKLRDIGLGLGLESDGDDSTPLEVTPKTSLRNNDFVTFEGSWGAPIDDAAAAGDTGDLVQTPRTLIQRRLPKAPVVSTQLHTRRRSAPENTGPSIKPLSLRQRLEQRRQSPTTTSTEKFAEEINWPLQGDEDVELSAKVKEVDNRRISQMSGTSTVEAMVIDTPPPKRRQTLRHTGKIVSLDYASNESRRSSIVYKQDKSHRRQLRHARSPEQVKRGSVASDVSFGVTTSQPKTRHKSIPVIVIPERKSSLRSSAPGSRRLSRVTSLTSRQQTSRPTTAPDESIGYFDIPRRERRTASVNLPSTPASKPKEKAVKEIPPTIGPESVAISANTSRKVSRAASAVSAIGMSFNGLQEIVTNPQPATPREDLQDPQSQNVQSASFDKSTMAEWSALRPRSTQVTPFSLRSAHSSTPGTLEVNEATAISIYPHTNKSILVVQQLPRQDSQPPEHSAIVASNASFAVPGPHAPAVIHQARVRNVIDSPLRNPREPPQPPDFKVIPPTPVPNVSPRKDDERVPRQPAAKSVINRLSRPITVVKRALSARRYSEPLFSPLTRGLSRRTTVIQRRSSFDPDSAIDPDNKLHPFWRPRAFWDDLSDSDSDSEFGNSGCLVGNSLGMPAAHTSTKITAQQPPRRAASLTQRLSHSMRFQHGSIGRRHSTSVDNRRIYQKTTYGSKHDANRSYEFIQPQPDPALGRHQTAIPRLGYQVHFVGLKGLAEKMEKRKERRGEERRERVREKLRESIGPVVPVLGGTPQGWGDAAYLRGL</sequence>
<feature type="compositionally biased region" description="Polar residues" evidence="1">
    <location>
        <begin position="565"/>
        <end position="578"/>
    </location>
</feature>
<gene>
    <name evidence="2" type="ORF">HETSPECPRED_001229</name>
</gene>
<dbReference type="OrthoDB" id="3870679at2759"/>
<evidence type="ECO:0000313" key="3">
    <source>
        <dbReference type="Proteomes" id="UP000664521"/>
    </source>
</evidence>
<feature type="compositionally biased region" description="Polar residues" evidence="1">
    <location>
        <begin position="491"/>
        <end position="500"/>
    </location>
</feature>
<feature type="compositionally biased region" description="Basic and acidic residues" evidence="1">
    <location>
        <begin position="158"/>
        <end position="176"/>
    </location>
</feature>
<keyword evidence="3" id="KW-1185">Reference proteome</keyword>
<feature type="compositionally biased region" description="Polar residues" evidence="1">
    <location>
        <begin position="108"/>
        <end position="121"/>
    </location>
</feature>
<dbReference type="EMBL" id="CAJPDS010000012">
    <property type="protein sequence ID" value="CAF9912875.1"/>
    <property type="molecule type" value="Genomic_DNA"/>
</dbReference>
<comment type="caution">
    <text evidence="2">The sequence shown here is derived from an EMBL/GenBank/DDBJ whole genome shotgun (WGS) entry which is preliminary data.</text>
</comment>
<protein>
    <submittedName>
        <fullName evidence="2">Uncharacterized protein</fullName>
    </submittedName>
</protein>
<evidence type="ECO:0000313" key="2">
    <source>
        <dbReference type="EMBL" id="CAF9912875.1"/>
    </source>
</evidence>
<feature type="compositionally biased region" description="Polar residues" evidence="1">
    <location>
        <begin position="590"/>
        <end position="607"/>
    </location>
</feature>
<feature type="region of interest" description="Disordered" evidence="1">
    <location>
        <begin position="390"/>
        <end position="507"/>
    </location>
</feature>
<reference evidence="2" key="1">
    <citation type="submission" date="2021-03" db="EMBL/GenBank/DDBJ databases">
        <authorList>
            <person name="Tagirdzhanova G."/>
        </authorList>
    </citation>
    <scope>NUCLEOTIDE SEQUENCE</scope>
</reference>
<feature type="compositionally biased region" description="Pro residues" evidence="1">
    <location>
        <begin position="683"/>
        <end position="700"/>
    </location>
</feature>
<feature type="compositionally biased region" description="Polar residues" evidence="1">
    <location>
        <begin position="148"/>
        <end position="157"/>
    </location>
</feature>
<feature type="region of interest" description="Disordered" evidence="1">
    <location>
        <begin position="263"/>
        <end position="312"/>
    </location>
</feature>